<name>A0A0K2Y7V7_HELHE</name>
<organism evidence="1 2">
    <name type="scientific">Helicobacter heilmannii</name>
    <dbReference type="NCBI Taxonomy" id="35817"/>
    <lineage>
        <taxon>Bacteria</taxon>
        <taxon>Pseudomonadati</taxon>
        <taxon>Campylobacterota</taxon>
        <taxon>Epsilonproteobacteria</taxon>
        <taxon>Campylobacterales</taxon>
        <taxon>Helicobacteraceae</taxon>
        <taxon>Helicobacter</taxon>
    </lineage>
</organism>
<evidence type="ECO:0000313" key="1">
    <source>
        <dbReference type="EMBL" id="CRI33764.1"/>
    </source>
</evidence>
<dbReference type="Proteomes" id="UP000046090">
    <property type="component" value="Unassembled WGS sequence"/>
</dbReference>
<dbReference type="AlphaFoldDB" id="A0A0K2Y7V7"/>
<keyword evidence="2" id="KW-1185">Reference proteome</keyword>
<dbReference type="EMBL" id="CDMK01000001">
    <property type="protein sequence ID" value="CRI33764.1"/>
    <property type="molecule type" value="Genomic_DNA"/>
</dbReference>
<proteinExistence type="predicted"/>
<evidence type="ECO:0000313" key="2">
    <source>
        <dbReference type="Proteomes" id="UP000046090"/>
    </source>
</evidence>
<accession>A0A0K2Y7V7</accession>
<reference evidence="2" key="1">
    <citation type="submission" date="2014-12" db="EMBL/GenBank/DDBJ databases">
        <authorList>
            <person name="Smet A."/>
        </authorList>
    </citation>
    <scope>NUCLEOTIDE SEQUENCE [LARGE SCALE GENOMIC DNA]</scope>
</reference>
<protein>
    <submittedName>
        <fullName evidence="1">Uncharacterized protein</fullName>
    </submittedName>
</protein>
<sequence length="40" mass="4323">MGLTMLPNFKNVWGSYAHTVAPPLAPKQLQAPANKGPKTF</sequence>
<gene>
    <name evidence="1" type="ORF">HHE01_14500</name>
</gene>